<protein>
    <submittedName>
        <fullName evidence="6">Acetyl-CoA synthetase</fullName>
    </submittedName>
</protein>
<dbReference type="EMBL" id="LFWZ01000035">
    <property type="protein sequence ID" value="KON30313.1"/>
    <property type="molecule type" value="Genomic_DNA"/>
</dbReference>
<dbReference type="Pfam" id="PF13549">
    <property type="entry name" value="ATP-grasp_5"/>
    <property type="match status" value="1"/>
</dbReference>
<dbReference type="Proteomes" id="UP000037210">
    <property type="component" value="Unassembled WGS sequence"/>
</dbReference>
<proteinExistence type="predicted"/>
<keyword evidence="2 4" id="KW-0547">Nucleotide-binding</keyword>
<feature type="domain" description="ATP-grasp" evidence="5">
    <location>
        <begin position="27"/>
        <end position="63"/>
    </location>
</feature>
<dbReference type="PROSITE" id="PS50975">
    <property type="entry name" value="ATP_GRASP"/>
    <property type="match status" value="1"/>
</dbReference>
<comment type="caution">
    <text evidence="6">The sequence shown here is derived from an EMBL/GenBank/DDBJ whole genome shotgun (WGS) entry which is preliminary data.</text>
</comment>
<dbReference type="PANTHER" id="PTHR43334">
    <property type="entry name" value="ACETATE--COA LIGASE [ADP-FORMING]"/>
    <property type="match status" value="1"/>
</dbReference>
<evidence type="ECO:0000256" key="4">
    <source>
        <dbReference type="PROSITE-ProRule" id="PRU00409"/>
    </source>
</evidence>
<dbReference type="InterPro" id="IPR011761">
    <property type="entry name" value="ATP-grasp"/>
</dbReference>
<dbReference type="SUPFAM" id="SSF56059">
    <property type="entry name" value="Glutathione synthetase ATP-binding domain-like"/>
    <property type="match status" value="1"/>
</dbReference>
<keyword evidence="3 4" id="KW-0067">ATP-binding</keyword>
<dbReference type="InterPro" id="IPR013815">
    <property type="entry name" value="ATP_grasp_subdomain_1"/>
</dbReference>
<dbReference type="PATRIC" id="fig|1685127.3.peg.1163"/>
<evidence type="ECO:0000313" key="6">
    <source>
        <dbReference type="EMBL" id="KON30313.1"/>
    </source>
</evidence>
<dbReference type="InterPro" id="IPR051538">
    <property type="entry name" value="Acyl-CoA_Synth/Transferase"/>
</dbReference>
<dbReference type="FunFam" id="3.30.1490.20:FF:000020">
    <property type="entry name" value="Protein lysine acetyltransferase"/>
    <property type="match status" value="1"/>
</dbReference>
<dbReference type="Gene3D" id="3.30.470.20">
    <property type="entry name" value="ATP-grasp fold, B domain"/>
    <property type="match status" value="1"/>
</dbReference>
<keyword evidence="1" id="KW-0436">Ligase</keyword>
<gene>
    <name evidence="6" type="ORF">AC482_04250</name>
</gene>
<dbReference type="GO" id="GO:0046872">
    <property type="term" value="F:metal ion binding"/>
    <property type="evidence" value="ECO:0007669"/>
    <property type="project" value="InterPro"/>
</dbReference>
<organism evidence="6 7">
    <name type="scientific">miscellaneous Crenarchaeota group-15 archaeon DG-45</name>
    <dbReference type="NCBI Taxonomy" id="1685127"/>
    <lineage>
        <taxon>Archaea</taxon>
        <taxon>Candidatus Bathyarchaeota</taxon>
        <taxon>MCG-15</taxon>
    </lineage>
</organism>
<reference evidence="6 7" key="1">
    <citation type="submission" date="2015-06" db="EMBL/GenBank/DDBJ databases">
        <title>New insights into the roles of widespread benthic archaea in carbon and nitrogen cycling.</title>
        <authorList>
            <person name="Lazar C.S."/>
            <person name="Baker B.J."/>
            <person name="Seitz K.W."/>
            <person name="Hyde A.S."/>
            <person name="Dick G.J."/>
            <person name="Hinrichs K.-U."/>
            <person name="Teske A.P."/>
        </authorList>
    </citation>
    <scope>NUCLEOTIDE SEQUENCE [LARGE SCALE GENOMIC DNA]</scope>
    <source>
        <strain evidence="6">DG-45</strain>
    </source>
</reference>
<dbReference type="PANTHER" id="PTHR43334:SF1">
    <property type="entry name" value="3-HYDROXYPROPIONATE--COA LIGASE [ADP-FORMING]"/>
    <property type="match status" value="1"/>
</dbReference>
<dbReference type="Gene3D" id="3.30.1490.20">
    <property type="entry name" value="ATP-grasp fold, A domain"/>
    <property type="match status" value="1"/>
</dbReference>
<sequence>MRSEAVSRIFEEARLEGRGFLFEHEAKRLCSLYGMPVARSVVARTEDEAAAVAVEMGFPVVLKVVSPQILHKSDAGGVLVGVGDEEAVRAGYRRIIENVGEKAPEAEIRGILVQEMASSSTEVIVGSTRDPTFGPVIMFGLGGIFVEVLEDVSFRLVPITRADAEEMVREIRAYRILEGVRGMPKADQGAIVDILLSASRMLMECPEIEELDLNPVLVYEEGAMIVDARVILA</sequence>
<evidence type="ECO:0000259" key="5">
    <source>
        <dbReference type="PROSITE" id="PS50975"/>
    </source>
</evidence>
<dbReference type="AlphaFoldDB" id="A0A0M0BP31"/>
<name>A0A0M0BP31_9ARCH</name>
<dbReference type="GO" id="GO:0005524">
    <property type="term" value="F:ATP binding"/>
    <property type="evidence" value="ECO:0007669"/>
    <property type="project" value="UniProtKB-UniRule"/>
</dbReference>
<dbReference type="GO" id="GO:0016874">
    <property type="term" value="F:ligase activity"/>
    <property type="evidence" value="ECO:0007669"/>
    <property type="project" value="UniProtKB-KW"/>
</dbReference>
<accession>A0A0M0BP31</accession>
<evidence type="ECO:0000256" key="2">
    <source>
        <dbReference type="ARBA" id="ARBA00022741"/>
    </source>
</evidence>
<evidence type="ECO:0000256" key="1">
    <source>
        <dbReference type="ARBA" id="ARBA00022598"/>
    </source>
</evidence>
<evidence type="ECO:0000256" key="3">
    <source>
        <dbReference type="ARBA" id="ARBA00022840"/>
    </source>
</evidence>
<evidence type="ECO:0000313" key="7">
    <source>
        <dbReference type="Proteomes" id="UP000037210"/>
    </source>
</evidence>